<dbReference type="EMBL" id="JBBPBM010000076">
    <property type="protein sequence ID" value="KAK8511946.1"/>
    <property type="molecule type" value="Genomic_DNA"/>
</dbReference>
<name>A0ABR2BXZ2_9ROSI</name>
<keyword evidence="3" id="KW-1185">Reference proteome</keyword>
<evidence type="ECO:0000313" key="2">
    <source>
        <dbReference type="EMBL" id="KAK8511946.1"/>
    </source>
</evidence>
<evidence type="ECO:0000313" key="3">
    <source>
        <dbReference type="Proteomes" id="UP001472677"/>
    </source>
</evidence>
<evidence type="ECO:0000256" key="1">
    <source>
        <dbReference type="SAM" id="MobiDB-lite"/>
    </source>
</evidence>
<organism evidence="2 3">
    <name type="scientific">Hibiscus sabdariffa</name>
    <name type="common">roselle</name>
    <dbReference type="NCBI Taxonomy" id="183260"/>
    <lineage>
        <taxon>Eukaryota</taxon>
        <taxon>Viridiplantae</taxon>
        <taxon>Streptophyta</taxon>
        <taxon>Embryophyta</taxon>
        <taxon>Tracheophyta</taxon>
        <taxon>Spermatophyta</taxon>
        <taxon>Magnoliopsida</taxon>
        <taxon>eudicotyledons</taxon>
        <taxon>Gunneridae</taxon>
        <taxon>Pentapetalae</taxon>
        <taxon>rosids</taxon>
        <taxon>malvids</taxon>
        <taxon>Malvales</taxon>
        <taxon>Malvaceae</taxon>
        <taxon>Malvoideae</taxon>
        <taxon>Hibiscus</taxon>
    </lineage>
</organism>
<proteinExistence type="predicted"/>
<sequence>MANSGSNQSLQVDDDLGVQFTSGFGEQVFANKQISYAKDSYGGQSYKNRDDSRSYSDNMYRSQRGASGHSPPSAAQPAYFMSPEFPFYPGDVSSCPRTIIEATTIVDDGVTDVQLAVNLPPQQ</sequence>
<gene>
    <name evidence="2" type="ORF">V6N12_074635</name>
</gene>
<feature type="region of interest" description="Disordered" evidence="1">
    <location>
        <begin position="40"/>
        <end position="75"/>
    </location>
</feature>
<dbReference type="Proteomes" id="UP001472677">
    <property type="component" value="Unassembled WGS sequence"/>
</dbReference>
<protein>
    <submittedName>
        <fullName evidence="2">Uncharacterized protein</fullName>
    </submittedName>
</protein>
<reference evidence="2 3" key="1">
    <citation type="journal article" date="2024" name="G3 (Bethesda)">
        <title>Genome assembly of Hibiscus sabdariffa L. provides insights into metabolisms of medicinal natural products.</title>
        <authorList>
            <person name="Kim T."/>
        </authorList>
    </citation>
    <scope>NUCLEOTIDE SEQUENCE [LARGE SCALE GENOMIC DNA]</scope>
    <source>
        <strain evidence="2">TK-2024</strain>
        <tissue evidence="2">Old leaves</tissue>
    </source>
</reference>
<comment type="caution">
    <text evidence="2">The sequence shown here is derived from an EMBL/GenBank/DDBJ whole genome shotgun (WGS) entry which is preliminary data.</text>
</comment>
<feature type="compositionally biased region" description="Polar residues" evidence="1">
    <location>
        <begin position="55"/>
        <end position="65"/>
    </location>
</feature>
<accession>A0ABR2BXZ2</accession>